<dbReference type="AlphaFoldDB" id="A0AAV7RN53"/>
<dbReference type="Proteomes" id="UP001066276">
    <property type="component" value="Chromosome 5"/>
</dbReference>
<reference evidence="2" key="1">
    <citation type="journal article" date="2022" name="bioRxiv">
        <title>Sequencing and chromosome-scale assembly of the giantPleurodeles waltlgenome.</title>
        <authorList>
            <person name="Brown T."/>
            <person name="Elewa A."/>
            <person name="Iarovenko S."/>
            <person name="Subramanian E."/>
            <person name="Araus A.J."/>
            <person name="Petzold A."/>
            <person name="Susuki M."/>
            <person name="Suzuki K.-i.T."/>
            <person name="Hayashi T."/>
            <person name="Toyoda A."/>
            <person name="Oliveira C."/>
            <person name="Osipova E."/>
            <person name="Leigh N.D."/>
            <person name="Simon A."/>
            <person name="Yun M.H."/>
        </authorList>
    </citation>
    <scope>NUCLEOTIDE SEQUENCE</scope>
    <source>
        <strain evidence="2">20211129_DDA</strain>
        <tissue evidence="2">Liver</tissue>
    </source>
</reference>
<protein>
    <submittedName>
        <fullName evidence="2">Uncharacterized protein</fullName>
    </submittedName>
</protein>
<evidence type="ECO:0000313" key="3">
    <source>
        <dbReference type="Proteomes" id="UP001066276"/>
    </source>
</evidence>
<accession>A0AAV7RN53</accession>
<evidence type="ECO:0000313" key="2">
    <source>
        <dbReference type="EMBL" id="KAJ1154002.1"/>
    </source>
</evidence>
<comment type="caution">
    <text evidence="2">The sequence shown here is derived from an EMBL/GenBank/DDBJ whole genome shotgun (WGS) entry which is preliminary data.</text>
</comment>
<keyword evidence="3" id="KW-1185">Reference proteome</keyword>
<feature type="compositionally biased region" description="Polar residues" evidence="1">
    <location>
        <begin position="102"/>
        <end position="111"/>
    </location>
</feature>
<proteinExistence type="predicted"/>
<name>A0AAV7RN53_PLEWA</name>
<feature type="region of interest" description="Disordered" evidence="1">
    <location>
        <begin position="83"/>
        <end position="111"/>
    </location>
</feature>
<feature type="region of interest" description="Disordered" evidence="1">
    <location>
        <begin position="35"/>
        <end position="68"/>
    </location>
</feature>
<sequence length="129" mass="14366">MQFPARLLVVTTTGMEFFATPQEAWSWLECMPDLDPAESSQRRKRKRRPRSHQRRPTVGAGPPTAEEVQEEWQRVVAAVALMGDSSLSNMSPSRETSREQTDLANESAASTHSSVILWVVTPGTADELI</sequence>
<feature type="compositionally biased region" description="Polar residues" evidence="1">
    <location>
        <begin position="85"/>
        <end position="94"/>
    </location>
</feature>
<feature type="compositionally biased region" description="Basic residues" evidence="1">
    <location>
        <begin position="42"/>
        <end position="55"/>
    </location>
</feature>
<evidence type="ECO:0000256" key="1">
    <source>
        <dbReference type="SAM" id="MobiDB-lite"/>
    </source>
</evidence>
<gene>
    <name evidence="2" type="ORF">NDU88_006759</name>
</gene>
<dbReference type="EMBL" id="JANPWB010000009">
    <property type="protein sequence ID" value="KAJ1154002.1"/>
    <property type="molecule type" value="Genomic_DNA"/>
</dbReference>
<organism evidence="2 3">
    <name type="scientific">Pleurodeles waltl</name>
    <name type="common">Iberian ribbed newt</name>
    <dbReference type="NCBI Taxonomy" id="8319"/>
    <lineage>
        <taxon>Eukaryota</taxon>
        <taxon>Metazoa</taxon>
        <taxon>Chordata</taxon>
        <taxon>Craniata</taxon>
        <taxon>Vertebrata</taxon>
        <taxon>Euteleostomi</taxon>
        <taxon>Amphibia</taxon>
        <taxon>Batrachia</taxon>
        <taxon>Caudata</taxon>
        <taxon>Salamandroidea</taxon>
        <taxon>Salamandridae</taxon>
        <taxon>Pleurodelinae</taxon>
        <taxon>Pleurodeles</taxon>
    </lineage>
</organism>